<dbReference type="EMBL" id="KV878925">
    <property type="protein sequence ID" value="OJJ78877.1"/>
    <property type="molecule type" value="Genomic_DNA"/>
</dbReference>
<keyword evidence="3" id="KW-1185">Reference proteome</keyword>
<feature type="region of interest" description="Disordered" evidence="1">
    <location>
        <begin position="83"/>
        <end position="112"/>
    </location>
</feature>
<dbReference type="Proteomes" id="UP000184300">
    <property type="component" value="Unassembled WGS sequence"/>
</dbReference>
<gene>
    <name evidence="2" type="ORF">ASPGLDRAFT_62199</name>
</gene>
<evidence type="ECO:0000313" key="2">
    <source>
        <dbReference type="EMBL" id="OJJ78877.1"/>
    </source>
</evidence>
<organism evidence="2 3">
    <name type="scientific">Aspergillus glaucus CBS 516.65</name>
    <dbReference type="NCBI Taxonomy" id="1160497"/>
    <lineage>
        <taxon>Eukaryota</taxon>
        <taxon>Fungi</taxon>
        <taxon>Dikarya</taxon>
        <taxon>Ascomycota</taxon>
        <taxon>Pezizomycotina</taxon>
        <taxon>Eurotiomycetes</taxon>
        <taxon>Eurotiomycetidae</taxon>
        <taxon>Eurotiales</taxon>
        <taxon>Aspergillaceae</taxon>
        <taxon>Aspergillus</taxon>
        <taxon>Aspergillus subgen. Aspergillus</taxon>
    </lineage>
</organism>
<name>A0A1L9V4M8_ASPGL</name>
<dbReference type="AlphaFoldDB" id="A0A1L9V4M8"/>
<evidence type="ECO:0000256" key="1">
    <source>
        <dbReference type="SAM" id="MobiDB-lite"/>
    </source>
</evidence>
<sequence length="112" mass="12465">MCYTLTFPSLPSLCHAAPKHLVNLTMYFICDEITNNPQWGMAHCRAEDCVPYGIFGGYRSKGECPHCIGGRVLFFMESGDYQGVSGRESEGSEDGIYEQESGESGQESWAFF</sequence>
<accession>A0A1L9V4M8</accession>
<evidence type="ECO:0000313" key="3">
    <source>
        <dbReference type="Proteomes" id="UP000184300"/>
    </source>
</evidence>
<protein>
    <submittedName>
        <fullName evidence="2">Uncharacterized protein</fullName>
    </submittedName>
</protein>
<dbReference type="VEuPathDB" id="FungiDB:ASPGLDRAFT_62199"/>
<reference evidence="3" key="1">
    <citation type="journal article" date="2017" name="Genome Biol.">
        <title>Comparative genomics reveals high biological diversity and specific adaptations in the industrially and medically important fungal genus Aspergillus.</title>
        <authorList>
            <person name="de Vries R.P."/>
            <person name="Riley R."/>
            <person name="Wiebenga A."/>
            <person name="Aguilar-Osorio G."/>
            <person name="Amillis S."/>
            <person name="Uchima C.A."/>
            <person name="Anderluh G."/>
            <person name="Asadollahi M."/>
            <person name="Askin M."/>
            <person name="Barry K."/>
            <person name="Battaglia E."/>
            <person name="Bayram O."/>
            <person name="Benocci T."/>
            <person name="Braus-Stromeyer S.A."/>
            <person name="Caldana C."/>
            <person name="Canovas D."/>
            <person name="Cerqueira G.C."/>
            <person name="Chen F."/>
            <person name="Chen W."/>
            <person name="Choi C."/>
            <person name="Clum A."/>
            <person name="Dos Santos R.A."/>
            <person name="Damasio A.R."/>
            <person name="Diallinas G."/>
            <person name="Emri T."/>
            <person name="Fekete E."/>
            <person name="Flipphi M."/>
            <person name="Freyberg S."/>
            <person name="Gallo A."/>
            <person name="Gournas C."/>
            <person name="Habgood R."/>
            <person name="Hainaut M."/>
            <person name="Harispe M.L."/>
            <person name="Henrissat B."/>
            <person name="Hilden K.S."/>
            <person name="Hope R."/>
            <person name="Hossain A."/>
            <person name="Karabika E."/>
            <person name="Karaffa L."/>
            <person name="Karanyi Z."/>
            <person name="Krasevec N."/>
            <person name="Kuo A."/>
            <person name="Kusch H."/>
            <person name="LaButti K."/>
            <person name="Lagendijk E.L."/>
            <person name="Lapidus A."/>
            <person name="Levasseur A."/>
            <person name="Lindquist E."/>
            <person name="Lipzen A."/>
            <person name="Logrieco A.F."/>
            <person name="MacCabe A."/>
            <person name="Maekelae M.R."/>
            <person name="Malavazi I."/>
            <person name="Melin P."/>
            <person name="Meyer V."/>
            <person name="Mielnichuk N."/>
            <person name="Miskei M."/>
            <person name="Molnar A.P."/>
            <person name="Mule G."/>
            <person name="Ngan C.Y."/>
            <person name="Orejas M."/>
            <person name="Orosz E."/>
            <person name="Ouedraogo J.P."/>
            <person name="Overkamp K.M."/>
            <person name="Park H.-S."/>
            <person name="Perrone G."/>
            <person name="Piumi F."/>
            <person name="Punt P.J."/>
            <person name="Ram A.F."/>
            <person name="Ramon A."/>
            <person name="Rauscher S."/>
            <person name="Record E."/>
            <person name="Riano-Pachon D.M."/>
            <person name="Robert V."/>
            <person name="Roehrig J."/>
            <person name="Ruller R."/>
            <person name="Salamov A."/>
            <person name="Salih N.S."/>
            <person name="Samson R.A."/>
            <person name="Sandor E."/>
            <person name="Sanguinetti M."/>
            <person name="Schuetze T."/>
            <person name="Sepcic K."/>
            <person name="Shelest E."/>
            <person name="Sherlock G."/>
            <person name="Sophianopoulou V."/>
            <person name="Squina F.M."/>
            <person name="Sun H."/>
            <person name="Susca A."/>
            <person name="Todd R.B."/>
            <person name="Tsang A."/>
            <person name="Unkles S.E."/>
            <person name="van de Wiele N."/>
            <person name="van Rossen-Uffink D."/>
            <person name="Oliveira J.V."/>
            <person name="Vesth T.C."/>
            <person name="Visser J."/>
            <person name="Yu J.-H."/>
            <person name="Zhou M."/>
            <person name="Andersen M.R."/>
            <person name="Archer D.B."/>
            <person name="Baker S.E."/>
            <person name="Benoit I."/>
            <person name="Brakhage A.A."/>
            <person name="Braus G.H."/>
            <person name="Fischer R."/>
            <person name="Frisvad J.C."/>
            <person name="Goldman G.H."/>
            <person name="Houbraken J."/>
            <person name="Oakley B."/>
            <person name="Pocsi I."/>
            <person name="Scazzocchio C."/>
            <person name="Seiboth B."/>
            <person name="vanKuyk P.A."/>
            <person name="Wortman J."/>
            <person name="Dyer P.S."/>
            <person name="Grigoriev I.V."/>
        </authorList>
    </citation>
    <scope>NUCLEOTIDE SEQUENCE [LARGE SCALE GENOMIC DNA]</scope>
    <source>
        <strain evidence="3">CBS 516.65</strain>
    </source>
</reference>
<feature type="compositionally biased region" description="Acidic residues" evidence="1">
    <location>
        <begin position="91"/>
        <end position="101"/>
    </location>
</feature>
<dbReference type="GeneID" id="34464775"/>
<proteinExistence type="predicted"/>
<dbReference type="RefSeq" id="XP_022395575.1">
    <property type="nucleotide sequence ID" value="XM_022548515.1"/>
</dbReference>
<feature type="compositionally biased region" description="Low complexity" evidence="1">
    <location>
        <begin position="102"/>
        <end position="112"/>
    </location>
</feature>
<dbReference type="OrthoDB" id="10320873at2759"/>